<keyword evidence="1" id="KW-0472">Membrane</keyword>
<evidence type="ECO:0008006" key="4">
    <source>
        <dbReference type="Google" id="ProtNLM"/>
    </source>
</evidence>
<comment type="caution">
    <text evidence="2">The sequence shown here is derived from an EMBL/GenBank/DDBJ whole genome shotgun (WGS) entry which is preliminary data.</text>
</comment>
<dbReference type="STRING" id="4072.A0A2G2ZDV0"/>
<reference evidence="2 3" key="2">
    <citation type="journal article" date="2017" name="Genome Biol.">
        <title>New reference genome sequences of hot pepper reveal the massive evolution of plant disease-resistance genes by retroduplication.</title>
        <authorList>
            <person name="Kim S."/>
            <person name="Park J."/>
            <person name="Yeom S.I."/>
            <person name="Kim Y.M."/>
            <person name="Seo E."/>
            <person name="Kim K.T."/>
            <person name="Kim M.S."/>
            <person name="Lee J.M."/>
            <person name="Cheong K."/>
            <person name="Shin H.S."/>
            <person name="Kim S.B."/>
            <person name="Han K."/>
            <person name="Lee J."/>
            <person name="Park M."/>
            <person name="Lee H.A."/>
            <person name="Lee H.Y."/>
            <person name="Lee Y."/>
            <person name="Oh S."/>
            <person name="Lee J.H."/>
            <person name="Choi E."/>
            <person name="Choi E."/>
            <person name="Lee S.E."/>
            <person name="Jeon J."/>
            <person name="Kim H."/>
            <person name="Choi G."/>
            <person name="Song H."/>
            <person name="Lee J."/>
            <person name="Lee S.C."/>
            <person name="Kwon J.K."/>
            <person name="Lee H.Y."/>
            <person name="Koo N."/>
            <person name="Hong Y."/>
            <person name="Kim R.W."/>
            <person name="Kang W.H."/>
            <person name="Huh J.H."/>
            <person name="Kang B.C."/>
            <person name="Yang T.J."/>
            <person name="Lee Y.H."/>
            <person name="Bennetzen J.L."/>
            <person name="Choi D."/>
        </authorList>
    </citation>
    <scope>NUCLEOTIDE SEQUENCE [LARGE SCALE GENOMIC DNA]</scope>
    <source>
        <strain evidence="3">cv. CM334</strain>
    </source>
</reference>
<proteinExistence type="predicted"/>
<evidence type="ECO:0000313" key="2">
    <source>
        <dbReference type="EMBL" id="PHT80081.1"/>
    </source>
</evidence>
<feature type="transmembrane region" description="Helical" evidence="1">
    <location>
        <begin position="21"/>
        <end position="43"/>
    </location>
</feature>
<organism evidence="2 3">
    <name type="scientific">Capsicum annuum</name>
    <name type="common">Capsicum pepper</name>
    <dbReference type="NCBI Taxonomy" id="4072"/>
    <lineage>
        <taxon>Eukaryota</taxon>
        <taxon>Viridiplantae</taxon>
        <taxon>Streptophyta</taxon>
        <taxon>Embryophyta</taxon>
        <taxon>Tracheophyta</taxon>
        <taxon>Spermatophyta</taxon>
        <taxon>Magnoliopsida</taxon>
        <taxon>eudicotyledons</taxon>
        <taxon>Gunneridae</taxon>
        <taxon>Pentapetalae</taxon>
        <taxon>asterids</taxon>
        <taxon>lamiids</taxon>
        <taxon>Solanales</taxon>
        <taxon>Solanaceae</taxon>
        <taxon>Solanoideae</taxon>
        <taxon>Capsiceae</taxon>
        <taxon>Capsicum</taxon>
    </lineage>
</organism>
<dbReference type="EMBL" id="AYRZ02000006">
    <property type="protein sequence ID" value="PHT80081.1"/>
    <property type="molecule type" value="Genomic_DNA"/>
</dbReference>
<keyword evidence="3" id="KW-1185">Reference proteome</keyword>
<dbReference type="AlphaFoldDB" id="A0A2G2ZDV0"/>
<keyword evidence="1" id="KW-0812">Transmembrane</keyword>
<name>A0A2G2ZDV0_CAPAN</name>
<reference evidence="2 3" key="1">
    <citation type="journal article" date="2014" name="Nat. Genet.">
        <title>Genome sequence of the hot pepper provides insights into the evolution of pungency in Capsicum species.</title>
        <authorList>
            <person name="Kim S."/>
            <person name="Park M."/>
            <person name="Yeom S.I."/>
            <person name="Kim Y.M."/>
            <person name="Lee J.M."/>
            <person name="Lee H.A."/>
            <person name="Seo E."/>
            <person name="Choi J."/>
            <person name="Cheong K."/>
            <person name="Kim K.T."/>
            <person name="Jung K."/>
            <person name="Lee G.W."/>
            <person name="Oh S.K."/>
            <person name="Bae C."/>
            <person name="Kim S.B."/>
            <person name="Lee H.Y."/>
            <person name="Kim S.Y."/>
            <person name="Kim M.S."/>
            <person name="Kang B.C."/>
            <person name="Jo Y.D."/>
            <person name="Yang H.B."/>
            <person name="Jeong H.J."/>
            <person name="Kang W.H."/>
            <person name="Kwon J.K."/>
            <person name="Shin C."/>
            <person name="Lim J.Y."/>
            <person name="Park J.H."/>
            <person name="Huh J.H."/>
            <person name="Kim J.S."/>
            <person name="Kim B.D."/>
            <person name="Cohen O."/>
            <person name="Paran I."/>
            <person name="Suh M.C."/>
            <person name="Lee S.B."/>
            <person name="Kim Y.K."/>
            <person name="Shin Y."/>
            <person name="Noh S.J."/>
            <person name="Park J."/>
            <person name="Seo Y.S."/>
            <person name="Kwon S.Y."/>
            <person name="Kim H.A."/>
            <person name="Park J.M."/>
            <person name="Kim H.J."/>
            <person name="Choi S.B."/>
            <person name="Bosland P.W."/>
            <person name="Reeves G."/>
            <person name="Jo S.H."/>
            <person name="Lee B.W."/>
            <person name="Cho H.T."/>
            <person name="Choi H.S."/>
            <person name="Lee M.S."/>
            <person name="Yu Y."/>
            <person name="Do Choi Y."/>
            <person name="Park B.S."/>
            <person name="van Deynze A."/>
            <person name="Ashrafi H."/>
            <person name="Hill T."/>
            <person name="Kim W.T."/>
            <person name="Pai H.S."/>
            <person name="Ahn H.K."/>
            <person name="Yeam I."/>
            <person name="Giovannoni J.J."/>
            <person name="Rose J.K."/>
            <person name="Sorensen I."/>
            <person name="Lee S.J."/>
            <person name="Kim R.W."/>
            <person name="Choi I.Y."/>
            <person name="Choi B.S."/>
            <person name="Lim J.S."/>
            <person name="Lee Y.H."/>
            <person name="Choi D."/>
        </authorList>
    </citation>
    <scope>NUCLEOTIDE SEQUENCE [LARGE SCALE GENOMIC DNA]</scope>
    <source>
        <strain evidence="3">cv. CM334</strain>
    </source>
</reference>
<sequence length="228" mass="25572">MALRSSRTSLSGAGIRLTFNIFASFLTVAVLIFLALSSFLFITSSDPPDIHSDLNLEALIAKLFYFNVVFFSSAKYAHFFKLLGSQSGSFDRKFTCLSGCGSVRRSVLALKSDPSKPQLDQIKKQADDHRSLALAYASYAQKLKLGNSKLIRVFAELSRNFTDLISKPSYRTMFDSDGNSMNESVLRQFEKEVKERIKLTQQLVAEATESFDNQLKIQKPEGYNICCQ</sequence>
<accession>A0A2G2ZDV0</accession>
<gene>
    <name evidence="2" type="ORF">T459_18133</name>
</gene>
<evidence type="ECO:0000313" key="3">
    <source>
        <dbReference type="Proteomes" id="UP000222542"/>
    </source>
</evidence>
<dbReference type="Gramene" id="PHT80081">
    <property type="protein sequence ID" value="PHT80081"/>
    <property type="gene ID" value="T459_18133"/>
</dbReference>
<protein>
    <recommendedName>
        <fullName evidence="4">Galacturonosyltransferase 8</fullName>
    </recommendedName>
</protein>
<dbReference type="Proteomes" id="UP000222542">
    <property type="component" value="Unassembled WGS sequence"/>
</dbReference>
<keyword evidence="1" id="KW-1133">Transmembrane helix</keyword>
<feature type="transmembrane region" description="Helical" evidence="1">
    <location>
        <begin position="63"/>
        <end position="83"/>
    </location>
</feature>
<evidence type="ECO:0000256" key="1">
    <source>
        <dbReference type="SAM" id="Phobius"/>
    </source>
</evidence>